<reference evidence="1" key="1">
    <citation type="journal article" date="2015" name="ISME J.">
        <title>Draft Genome Sequence of Streptomyces incarnatus NRRL8089, which Produces the Nucleoside Antibiotic Sinefungin.</title>
        <authorList>
            <person name="Oshima K."/>
            <person name="Hattori M."/>
            <person name="Shimizu H."/>
            <person name="Fukuda K."/>
            <person name="Nemoto M."/>
            <person name="Inagaki K."/>
            <person name="Tamura T."/>
        </authorList>
    </citation>
    <scope>NUCLEOTIDE SEQUENCE</scope>
    <source>
        <strain evidence="1">FACHB-1375</strain>
    </source>
</reference>
<dbReference type="PANTHER" id="PTHR20883:SF48">
    <property type="entry name" value="ECTOINE DIOXYGENASE"/>
    <property type="match status" value="1"/>
</dbReference>
<dbReference type="Pfam" id="PF05721">
    <property type="entry name" value="PhyH"/>
    <property type="match status" value="1"/>
</dbReference>
<evidence type="ECO:0000313" key="1">
    <source>
        <dbReference type="EMBL" id="MBD2183768.1"/>
    </source>
</evidence>
<gene>
    <name evidence="1" type="ORF">H6G03_22335</name>
</gene>
<accession>A0A926VII8</accession>
<reference evidence="1" key="2">
    <citation type="submission" date="2020-08" db="EMBL/GenBank/DDBJ databases">
        <authorList>
            <person name="Chen M."/>
            <person name="Teng W."/>
            <person name="Zhao L."/>
            <person name="Hu C."/>
            <person name="Zhou Y."/>
            <person name="Han B."/>
            <person name="Song L."/>
            <person name="Shu W."/>
        </authorList>
    </citation>
    <scope>NUCLEOTIDE SEQUENCE</scope>
    <source>
        <strain evidence="1">FACHB-1375</strain>
    </source>
</reference>
<proteinExistence type="predicted"/>
<evidence type="ECO:0000313" key="2">
    <source>
        <dbReference type="Proteomes" id="UP000641646"/>
    </source>
</evidence>
<dbReference type="Proteomes" id="UP000641646">
    <property type="component" value="Unassembled WGS sequence"/>
</dbReference>
<keyword evidence="1" id="KW-0560">Oxidoreductase</keyword>
<comment type="caution">
    <text evidence="1">The sequence shown here is derived from an EMBL/GenBank/DDBJ whole genome shotgun (WGS) entry which is preliminary data.</text>
</comment>
<dbReference type="SUPFAM" id="SSF51197">
    <property type="entry name" value="Clavaminate synthase-like"/>
    <property type="match status" value="1"/>
</dbReference>
<dbReference type="EMBL" id="JACJPW010000064">
    <property type="protein sequence ID" value="MBD2183768.1"/>
    <property type="molecule type" value="Genomic_DNA"/>
</dbReference>
<organism evidence="1 2">
    <name type="scientific">Aerosakkonema funiforme FACHB-1375</name>
    <dbReference type="NCBI Taxonomy" id="2949571"/>
    <lineage>
        <taxon>Bacteria</taxon>
        <taxon>Bacillati</taxon>
        <taxon>Cyanobacteriota</taxon>
        <taxon>Cyanophyceae</taxon>
        <taxon>Oscillatoriophycideae</taxon>
        <taxon>Aerosakkonematales</taxon>
        <taxon>Aerosakkonemataceae</taxon>
        <taxon>Aerosakkonema</taxon>
    </lineage>
</organism>
<dbReference type="InterPro" id="IPR008775">
    <property type="entry name" value="Phytyl_CoA_dOase-like"/>
</dbReference>
<dbReference type="GO" id="GO:0016706">
    <property type="term" value="F:2-oxoglutarate-dependent dioxygenase activity"/>
    <property type="evidence" value="ECO:0007669"/>
    <property type="project" value="UniProtKB-ARBA"/>
</dbReference>
<name>A0A926VII8_9CYAN</name>
<dbReference type="AlphaFoldDB" id="A0A926VII8"/>
<protein>
    <submittedName>
        <fullName evidence="1">Phytanoyl-CoA dioxygenase family protein</fullName>
    </submittedName>
</protein>
<keyword evidence="1" id="KW-0223">Dioxygenase</keyword>
<sequence>MVYSKSIQKDGFSILERAIDANQIAAYKSLLQSAIQHSDAKGYGMRRLLEEIPMLRQLCWEVPIRNLVEPILGKNAFPVRGIFFDKNPQANWGVSWHQDMTIAVKQRINICGFWPWSLKDGVHHVQPPIPILERMLTLRIHLDDTLADNAPLQVIPGSHLHGYVKPENIQKLKENAVTCPVYSGGVLVMKPLLIHASQPAKQASHRRVIHIEFAAEELPGSLEWYGS</sequence>
<dbReference type="GO" id="GO:0005506">
    <property type="term" value="F:iron ion binding"/>
    <property type="evidence" value="ECO:0007669"/>
    <property type="project" value="UniProtKB-ARBA"/>
</dbReference>
<dbReference type="PANTHER" id="PTHR20883">
    <property type="entry name" value="PHYTANOYL-COA DIOXYGENASE DOMAIN CONTAINING 1"/>
    <property type="match status" value="1"/>
</dbReference>
<keyword evidence="2" id="KW-1185">Reference proteome</keyword>
<dbReference type="Gene3D" id="2.60.120.620">
    <property type="entry name" value="q2cbj1_9rhob like domain"/>
    <property type="match status" value="1"/>
</dbReference>